<accession>A0AA39YKE4</accession>
<keyword evidence="2" id="KW-1185">Reference proteome</keyword>
<sequence length="153" mass="17555">MTDEELTLTSGYFHDLEELGRIESSILTSSKVHKVMKGIIRLDPEVLPQEQAYRFLARAQALLAFYLEILAEDGEGKEERISGALEKVREEAAVVKVPEQAPVGKMVERKSSTDQWVWVKHEDAKKRGDESVEEYEERLSKWMKGPQLHEVSR</sequence>
<reference evidence="1" key="1">
    <citation type="submission" date="2023-06" db="EMBL/GenBank/DDBJ databases">
        <title>Genome-scale phylogeny and comparative genomics of the fungal order Sordariales.</title>
        <authorList>
            <consortium name="Lawrence Berkeley National Laboratory"/>
            <person name="Hensen N."/>
            <person name="Bonometti L."/>
            <person name="Westerberg I."/>
            <person name="Brannstrom I.O."/>
            <person name="Guillou S."/>
            <person name="Cros-Aarteil S."/>
            <person name="Calhoun S."/>
            <person name="Haridas S."/>
            <person name="Kuo A."/>
            <person name="Mondo S."/>
            <person name="Pangilinan J."/>
            <person name="Riley R."/>
            <person name="Labutti K."/>
            <person name="Andreopoulos B."/>
            <person name="Lipzen A."/>
            <person name="Chen C."/>
            <person name="Yanf M."/>
            <person name="Daum C."/>
            <person name="Ng V."/>
            <person name="Clum A."/>
            <person name="Steindorff A."/>
            <person name="Ohm R."/>
            <person name="Martin F."/>
            <person name="Silar P."/>
            <person name="Natvig D."/>
            <person name="Lalanne C."/>
            <person name="Gautier V."/>
            <person name="Ament-Velasquez S.L."/>
            <person name="Kruys A."/>
            <person name="Hutchinson M.I."/>
            <person name="Powell A.J."/>
            <person name="Barry K."/>
            <person name="Miller A.N."/>
            <person name="Grigoriev I.V."/>
            <person name="Debuchy R."/>
            <person name="Gladieux P."/>
            <person name="Thoren M.H."/>
            <person name="Johannesson H."/>
        </authorList>
    </citation>
    <scope>NUCLEOTIDE SEQUENCE</scope>
    <source>
        <strain evidence="1">SMH2532-1</strain>
    </source>
</reference>
<dbReference type="AlphaFoldDB" id="A0AA39YKE4"/>
<proteinExistence type="predicted"/>
<evidence type="ECO:0000313" key="2">
    <source>
        <dbReference type="Proteomes" id="UP001174936"/>
    </source>
</evidence>
<name>A0AA39YKE4_9PEZI</name>
<dbReference type="EMBL" id="JAULSV010000002">
    <property type="protein sequence ID" value="KAK0652620.1"/>
    <property type="molecule type" value="Genomic_DNA"/>
</dbReference>
<dbReference type="Proteomes" id="UP001174936">
    <property type="component" value="Unassembled WGS sequence"/>
</dbReference>
<evidence type="ECO:0000313" key="1">
    <source>
        <dbReference type="EMBL" id="KAK0652620.1"/>
    </source>
</evidence>
<protein>
    <submittedName>
        <fullName evidence="1">Uncharacterized protein</fullName>
    </submittedName>
</protein>
<gene>
    <name evidence="1" type="ORF">B0T16DRAFT_505206</name>
</gene>
<organism evidence="1 2">
    <name type="scientific">Cercophora newfieldiana</name>
    <dbReference type="NCBI Taxonomy" id="92897"/>
    <lineage>
        <taxon>Eukaryota</taxon>
        <taxon>Fungi</taxon>
        <taxon>Dikarya</taxon>
        <taxon>Ascomycota</taxon>
        <taxon>Pezizomycotina</taxon>
        <taxon>Sordariomycetes</taxon>
        <taxon>Sordariomycetidae</taxon>
        <taxon>Sordariales</taxon>
        <taxon>Lasiosphaeriaceae</taxon>
        <taxon>Cercophora</taxon>
    </lineage>
</organism>
<comment type="caution">
    <text evidence="1">The sequence shown here is derived from an EMBL/GenBank/DDBJ whole genome shotgun (WGS) entry which is preliminary data.</text>
</comment>